<dbReference type="OrthoDB" id="514248at2759"/>
<evidence type="ECO:0000256" key="2">
    <source>
        <dbReference type="ARBA" id="ARBA00022679"/>
    </source>
</evidence>
<keyword evidence="4" id="KW-1185">Reference proteome</keyword>
<dbReference type="GO" id="GO:0008168">
    <property type="term" value="F:methyltransferase activity"/>
    <property type="evidence" value="ECO:0007669"/>
    <property type="project" value="UniProtKB-KW"/>
</dbReference>
<dbReference type="InterPro" id="IPR010286">
    <property type="entry name" value="METTL16/RlmF"/>
</dbReference>
<keyword evidence="2" id="KW-0808">Transferase</keyword>
<dbReference type="Gene3D" id="3.40.50.150">
    <property type="entry name" value="Vaccinia Virus protein VP39"/>
    <property type="match status" value="1"/>
</dbReference>
<dbReference type="PANTHER" id="PTHR13393:SF0">
    <property type="entry name" value="RNA N6-ADENOSINE-METHYLTRANSFERASE METTL16"/>
    <property type="match status" value="1"/>
</dbReference>
<dbReference type="PANTHER" id="PTHR13393">
    <property type="entry name" value="SAM-DEPENDENT METHYLTRANSFERASE"/>
    <property type="match status" value="1"/>
</dbReference>
<name>A0A5C7I6T7_9ROSI</name>
<evidence type="ECO:0000313" key="4">
    <source>
        <dbReference type="Proteomes" id="UP000323000"/>
    </source>
</evidence>
<protein>
    <submittedName>
        <fullName evidence="3">Uncharacterized protein</fullName>
    </submittedName>
</protein>
<dbReference type="Proteomes" id="UP000323000">
    <property type="component" value="Chromosome 4"/>
</dbReference>
<reference evidence="4" key="1">
    <citation type="journal article" date="2019" name="Gigascience">
        <title>De novo genome assembly of the endangered Acer yangbiense, a plant species with extremely small populations endemic to Yunnan Province, China.</title>
        <authorList>
            <person name="Yang J."/>
            <person name="Wariss H.M."/>
            <person name="Tao L."/>
            <person name="Zhang R."/>
            <person name="Yun Q."/>
            <person name="Hollingsworth P."/>
            <person name="Dao Z."/>
            <person name="Luo G."/>
            <person name="Guo H."/>
            <person name="Ma Y."/>
            <person name="Sun W."/>
        </authorList>
    </citation>
    <scope>NUCLEOTIDE SEQUENCE [LARGE SCALE GENOMIC DNA]</scope>
    <source>
        <strain evidence="4">cv. Malutang</strain>
    </source>
</reference>
<gene>
    <name evidence="3" type="ORF">EZV62_011732</name>
</gene>
<accession>A0A5C7I6T7</accession>
<comment type="caution">
    <text evidence="3">The sequence shown here is derived from an EMBL/GenBank/DDBJ whole genome shotgun (WGS) entry which is preliminary data.</text>
</comment>
<evidence type="ECO:0000313" key="3">
    <source>
        <dbReference type="EMBL" id="TXG64738.1"/>
    </source>
</evidence>
<keyword evidence="1" id="KW-0489">Methyltransferase</keyword>
<proteinExistence type="predicted"/>
<organism evidence="3 4">
    <name type="scientific">Acer yangbiense</name>
    <dbReference type="NCBI Taxonomy" id="1000413"/>
    <lineage>
        <taxon>Eukaryota</taxon>
        <taxon>Viridiplantae</taxon>
        <taxon>Streptophyta</taxon>
        <taxon>Embryophyta</taxon>
        <taxon>Tracheophyta</taxon>
        <taxon>Spermatophyta</taxon>
        <taxon>Magnoliopsida</taxon>
        <taxon>eudicotyledons</taxon>
        <taxon>Gunneridae</taxon>
        <taxon>Pentapetalae</taxon>
        <taxon>rosids</taxon>
        <taxon>malvids</taxon>
        <taxon>Sapindales</taxon>
        <taxon>Sapindaceae</taxon>
        <taxon>Hippocastanoideae</taxon>
        <taxon>Acereae</taxon>
        <taxon>Acer</taxon>
    </lineage>
</organism>
<dbReference type="InterPro" id="IPR029063">
    <property type="entry name" value="SAM-dependent_MTases_sf"/>
</dbReference>
<dbReference type="EMBL" id="VAHF01000004">
    <property type="protein sequence ID" value="TXG64738.1"/>
    <property type="molecule type" value="Genomic_DNA"/>
</dbReference>
<sequence length="304" mass="33079">MDNSAPQVSILELEQIAFTHFSVLLFRGGVLLGQVESCPTSGKESDNGESACGESNLDLSGVEEQAVPSSSSPFDQSIANNIYHGPPVLLGVTMEEAGLDPKISCSGTPMEMVCPGGEKAFIPRIIEDSVALKQTFRWFTSMVGQILNLKILTSKLWEVGATVVKTTEFVQGQACRWDLAWTFMPPTRKIISPHVIEKKNSSFMLEVVQRQFSAVDVLHTIESFFHSTGASCKLNSASFTVDITASKDHCNAILKNEVNDVDEATSLSANPWNTSGERIVTALRYPIPRIILINIPTIGGRSES</sequence>
<dbReference type="GO" id="GO:0005634">
    <property type="term" value="C:nucleus"/>
    <property type="evidence" value="ECO:0007669"/>
    <property type="project" value="TreeGrafter"/>
</dbReference>
<evidence type="ECO:0000256" key="1">
    <source>
        <dbReference type="ARBA" id="ARBA00022603"/>
    </source>
</evidence>
<dbReference type="Pfam" id="PF05971">
    <property type="entry name" value="Methyltransf_10"/>
    <property type="match status" value="1"/>
</dbReference>
<dbReference type="AlphaFoldDB" id="A0A5C7I6T7"/>
<dbReference type="GO" id="GO:0070475">
    <property type="term" value="P:rRNA base methylation"/>
    <property type="evidence" value="ECO:0007669"/>
    <property type="project" value="TreeGrafter"/>
</dbReference>